<name>A0A5N6TXP2_ASPAV</name>
<organism evidence="2 3">
    <name type="scientific">Aspergillus avenaceus</name>
    <dbReference type="NCBI Taxonomy" id="36643"/>
    <lineage>
        <taxon>Eukaryota</taxon>
        <taxon>Fungi</taxon>
        <taxon>Dikarya</taxon>
        <taxon>Ascomycota</taxon>
        <taxon>Pezizomycotina</taxon>
        <taxon>Eurotiomycetes</taxon>
        <taxon>Eurotiomycetidae</taxon>
        <taxon>Eurotiales</taxon>
        <taxon>Aspergillaceae</taxon>
        <taxon>Aspergillus</taxon>
        <taxon>Aspergillus subgen. Circumdati</taxon>
    </lineage>
</organism>
<feature type="region of interest" description="Disordered" evidence="1">
    <location>
        <begin position="365"/>
        <end position="386"/>
    </location>
</feature>
<gene>
    <name evidence="2" type="ORF">BDV25DRAFT_101235</name>
</gene>
<keyword evidence="3" id="KW-1185">Reference proteome</keyword>
<proteinExistence type="predicted"/>
<evidence type="ECO:0000313" key="3">
    <source>
        <dbReference type="Proteomes" id="UP000325780"/>
    </source>
</evidence>
<dbReference type="AlphaFoldDB" id="A0A5N6TXP2"/>
<dbReference type="EMBL" id="ML742079">
    <property type="protein sequence ID" value="KAE8151087.1"/>
    <property type="molecule type" value="Genomic_DNA"/>
</dbReference>
<sequence length="386" mass="43627">MHHWLKSNNRRWRGLGSMANKISIDREVVGNDSGCCLETSIAMGFEKGKTQAYDDFTQCASQGWGPCMKTASETSTHEDNQQHVHSAETCSIKQERVFDDDEASPSDAMLEFTHSFFNQPKLYVNESSFDMFSSSETNDCLFDSGIASRHEWTASELDGHVNFQTSLGDGYAVTLNSDLASFGRSCECCSPSAFGVEASRNWHHQTTSHGQVYWVGPQSHSMGENCSQIKEKFDHVGLTPHGLWIHEGEHQHWAQPPTPSNSYTLNQVGFVGKDTASQVYNPVQPQQENHCPQQFTPKLSGNEGRTTLELSDNRFAPYLSDRDMFLVQLKRLGHSYKKIKEMGGFQEAESTLRGRYRTLTKLKEDRVRKPQWQEKDVSLPPKHCTE</sequence>
<evidence type="ECO:0000313" key="2">
    <source>
        <dbReference type="EMBL" id="KAE8151087.1"/>
    </source>
</evidence>
<protein>
    <submittedName>
        <fullName evidence="2">Uncharacterized protein</fullName>
    </submittedName>
</protein>
<evidence type="ECO:0000256" key="1">
    <source>
        <dbReference type="SAM" id="MobiDB-lite"/>
    </source>
</evidence>
<accession>A0A5N6TXP2</accession>
<dbReference type="Proteomes" id="UP000325780">
    <property type="component" value="Unassembled WGS sequence"/>
</dbReference>
<dbReference type="OrthoDB" id="3439209at2759"/>
<reference evidence="2 3" key="1">
    <citation type="submission" date="2019-04" db="EMBL/GenBank/DDBJ databases">
        <title>Friends and foes A comparative genomics study of 23 Aspergillus species from section Flavi.</title>
        <authorList>
            <consortium name="DOE Joint Genome Institute"/>
            <person name="Kjaerbolling I."/>
            <person name="Vesth T."/>
            <person name="Frisvad J.C."/>
            <person name="Nybo J.L."/>
            <person name="Theobald S."/>
            <person name="Kildgaard S."/>
            <person name="Isbrandt T."/>
            <person name="Kuo A."/>
            <person name="Sato A."/>
            <person name="Lyhne E.K."/>
            <person name="Kogle M.E."/>
            <person name="Wiebenga A."/>
            <person name="Kun R.S."/>
            <person name="Lubbers R.J."/>
            <person name="Makela M.R."/>
            <person name="Barry K."/>
            <person name="Chovatia M."/>
            <person name="Clum A."/>
            <person name="Daum C."/>
            <person name="Haridas S."/>
            <person name="He G."/>
            <person name="LaButti K."/>
            <person name="Lipzen A."/>
            <person name="Mondo S."/>
            <person name="Riley R."/>
            <person name="Salamov A."/>
            <person name="Simmons B.A."/>
            <person name="Magnuson J.K."/>
            <person name="Henrissat B."/>
            <person name="Mortensen U.H."/>
            <person name="Larsen T.O."/>
            <person name="Devries R.P."/>
            <person name="Grigoriev I.V."/>
            <person name="Machida M."/>
            <person name="Baker S.E."/>
            <person name="Andersen M.R."/>
        </authorList>
    </citation>
    <scope>NUCLEOTIDE SEQUENCE [LARGE SCALE GENOMIC DNA]</scope>
    <source>
        <strain evidence="2 3">IBT 18842</strain>
    </source>
</reference>